<accession>D0A935</accession>
<sequence>MSYPSLLCQYIYMIPYSRQPRRPFMHTNKRDGRPRKEAVRSIRNSGRMQGLSNTQQEDFTQASDMKSSTTLVTSSHEAKKVGPASSCQVANIRKQSLRITRAKVLHSIHSRFSCIAITRDS</sequence>
<dbReference type="RefSeq" id="XP_011780450.1">
    <property type="nucleotide sequence ID" value="XM_011782148.1"/>
</dbReference>
<evidence type="ECO:0000256" key="1">
    <source>
        <dbReference type="SAM" id="MobiDB-lite"/>
    </source>
</evidence>
<evidence type="ECO:0000313" key="3">
    <source>
        <dbReference type="Proteomes" id="UP000002316"/>
    </source>
</evidence>
<protein>
    <submittedName>
        <fullName evidence="2">Uncharacterized protein</fullName>
    </submittedName>
</protein>
<dbReference type="AlphaFoldDB" id="D0A935"/>
<name>D0A935_TRYB9</name>
<organism evidence="2 3">
    <name type="scientific">Trypanosoma brucei gambiense (strain MHOM/CI/86/DAL972)</name>
    <dbReference type="NCBI Taxonomy" id="679716"/>
    <lineage>
        <taxon>Eukaryota</taxon>
        <taxon>Discoba</taxon>
        <taxon>Euglenozoa</taxon>
        <taxon>Kinetoplastea</taxon>
        <taxon>Metakinetoplastina</taxon>
        <taxon>Trypanosomatida</taxon>
        <taxon>Trypanosomatidae</taxon>
        <taxon>Trypanosoma</taxon>
    </lineage>
</organism>
<feature type="compositionally biased region" description="Basic and acidic residues" evidence="1">
    <location>
        <begin position="28"/>
        <end position="40"/>
    </location>
</feature>
<feature type="compositionally biased region" description="Polar residues" evidence="1">
    <location>
        <begin position="42"/>
        <end position="75"/>
    </location>
</feature>
<dbReference type="Proteomes" id="UP000002316">
    <property type="component" value="Chromosome 11"/>
</dbReference>
<dbReference type="GeneID" id="23866471"/>
<evidence type="ECO:0000313" key="2">
    <source>
        <dbReference type="EMBL" id="CBH18186.1"/>
    </source>
</evidence>
<feature type="region of interest" description="Disordered" evidence="1">
    <location>
        <begin position="21"/>
        <end position="85"/>
    </location>
</feature>
<proteinExistence type="predicted"/>
<gene>
    <name evidence="2" type="ORF">TbgDal_XI13050</name>
</gene>
<reference evidence="3" key="1">
    <citation type="journal article" date="2010" name="PLoS Negl. Trop. Dis.">
        <title>The genome sequence of Trypanosoma brucei gambiense, causative agent of chronic human african trypanosomiasis.</title>
        <authorList>
            <person name="Jackson A.P."/>
            <person name="Sanders M."/>
            <person name="Berry A."/>
            <person name="McQuillan J."/>
            <person name="Aslett M.A."/>
            <person name="Quail M.A."/>
            <person name="Chukualim B."/>
            <person name="Capewell P."/>
            <person name="MacLeod A."/>
            <person name="Melville S.E."/>
            <person name="Gibson W."/>
            <person name="Barry J.D."/>
            <person name="Berriman M."/>
            <person name="Hertz-Fowler C."/>
        </authorList>
    </citation>
    <scope>NUCLEOTIDE SEQUENCE [LARGE SCALE GENOMIC DNA]</scope>
    <source>
        <strain evidence="3">MHOM/CI/86/DAL972</strain>
    </source>
</reference>
<dbReference type="KEGG" id="tbg:TbgDal_XI13050"/>
<dbReference type="EMBL" id="FN554974">
    <property type="protein sequence ID" value="CBH18186.1"/>
    <property type="molecule type" value="Genomic_DNA"/>
</dbReference>